<dbReference type="Pfam" id="PF00924">
    <property type="entry name" value="MS_channel_2nd"/>
    <property type="match status" value="1"/>
</dbReference>
<dbReference type="Proteomes" id="UP000229615">
    <property type="component" value="Unassembled WGS sequence"/>
</dbReference>
<dbReference type="AlphaFoldDB" id="A0A2H0UQG2"/>
<dbReference type="EMBL" id="PFBB01000014">
    <property type="protein sequence ID" value="PIR88634.1"/>
    <property type="molecule type" value="Genomic_DNA"/>
</dbReference>
<dbReference type="GO" id="GO:0005886">
    <property type="term" value="C:plasma membrane"/>
    <property type="evidence" value="ECO:0007669"/>
    <property type="project" value="UniProtKB-SubCell"/>
</dbReference>
<feature type="domain" description="Mechanosensitive ion channel MscS C-terminal" evidence="9">
    <location>
        <begin position="187"/>
        <end position="275"/>
    </location>
</feature>
<dbReference type="Gene3D" id="3.30.70.100">
    <property type="match status" value="1"/>
</dbReference>
<name>A0A2H0UQG2_9BACT</name>
<dbReference type="SUPFAM" id="SSF50182">
    <property type="entry name" value="Sm-like ribonucleoproteins"/>
    <property type="match status" value="1"/>
</dbReference>
<dbReference type="InterPro" id="IPR045276">
    <property type="entry name" value="YbiO_bact"/>
</dbReference>
<keyword evidence="4 7" id="KW-0812">Transmembrane</keyword>
<dbReference type="GO" id="GO:0008381">
    <property type="term" value="F:mechanosensitive monoatomic ion channel activity"/>
    <property type="evidence" value="ECO:0007669"/>
    <property type="project" value="InterPro"/>
</dbReference>
<organism evidence="11 12">
    <name type="scientific">Candidatus Harrisonbacteria bacterium CG10_big_fil_rev_8_21_14_0_10_44_23</name>
    <dbReference type="NCBI Taxonomy" id="1974585"/>
    <lineage>
        <taxon>Bacteria</taxon>
        <taxon>Candidatus Harrisoniibacteriota</taxon>
    </lineage>
</organism>
<dbReference type="Gene3D" id="1.10.287.1260">
    <property type="match status" value="1"/>
</dbReference>
<dbReference type="Pfam" id="PF21082">
    <property type="entry name" value="MS_channel_3rd"/>
    <property type="match status" value="1"/>
</dbReference>
<evidence type="ECO:0000256" key="7">
    <source>
        <dbReference type="SAM" id="Phobius"/>
    </source>
</evidence>
<sequence length="286" mass="31541">MDFNSILQSISDGLARWFVDHSVAILGIIVAAIILRWVAKWVIEKMVRTLVRENKNLSARAEEKRENTLISVFRGTASLVIFLLAILMILSESGLDIGPLIATAGIIGLAVGFGGQYLIKDLLAGLFILLENQYRVGDVIEVAGVSGVVEGLNLRITMLRDLDGTLHYVPNGEIKTASNKSMGFARVNMNVGVGYGDDLEKVKKVINAVGDDLTQDPEWKDKILKAPQFVRVENFGDSSVDVKILGDVQPLEQWAVAGEFRKRLKEAFDKEGIEIPFPQRVIHKAE</sequence>
<dbReference type="InterPro" id="IPR011066">
    <property type="entry name" value="MscS_channel_C_sf"/>
</dbReference>
<evidence type="ECO:0000256" key="2">
    <source>
        <dbReference type="ARBA" id="ARBA00008017"/>
    </source>
</evidence>
<dbReference type="SUPFAM" id="SSF82861">
    <property type="entry name" value="Mechanosensitive channel protein MscS (YggB), transmembrane region"/>
    <property type="match status" value="1"/>
</dbReference>
<feature type="domain" description="Mechanosensitive ion channel MscS" evidence="8">
    <location>
        <begin position="118"/>
        <end position="176"/>
    </location>
</feature>
<reference evidence="12" key="1">
    <citation type="submission" date="2017-09" db="EMBL/GenBank/DDBJ databases">
        <title>Depth-based differentiation of microbial function through sediment-hosted aquifers and enrichment of novel symbionts in the deep terrestrial subsurface.</title>
        <authorList>
            <person name="Probst A.J."/>
            <person name="Ladd B."/>
            <person name="Jarett J.K."/>
            <person name="Geller-Mcgrath D.E."/>
            <person name="Sieber C.M.K."/>
            <person name="Emerson J.B."/>
            <person name="Anantharaman K."/>
            <person name="Thomas B.C."/>
            <person name="Malmstrom R."/>
            <person name="Stieglmeier M."/>
            <person name="Klingl A."/>
            <person name="Woyke T."/>
            <person name="Ryan C.M."/>
            <person name="Banfield J.F."/>
        </authorList>
    </citation>
    <scope>NUCLEOTIDE SEQUENCE [LARGE SCALE GENOMIC DNA]</scope>
</reference>
<dbReference type="Gene3D" id="2.30.30.60">
    <property type="match status" value="1"/>
</dbReference>
<keyword evidence="5 7" id="KW-1133">Transmembrane helix</keyword>
<keyword evidence="6 7" id="KW-0472">Membrane</keyword>
<comment type="subcellular location">
    <subcellularLocation>
        <location evidence="1">Cell membrane</location>
        <topology evidence="1">Multi-pass membrane protein</topology>
    </subcellularLocation>
</comment>
<dbReference type="InterPro" id="IPR049142">
    <property type="entry name" value="MS_channel_1st"/>
</dbReference>
<evidence type="ECO:0000256" key="4">
    <source>
        <dbReference type="ARBA" id="ARBA00022692"/>
    </source>
</evidence>
<gene>
    <name evidence="11" type="ORF">COU09_01475</name>
</gene>
<dbReference type="InterPro" id="IPR023408">
    <property type="entry name" value="MscS_beta-dom_sf"/>
</dbReference>
<dbReference type="SUPFAM" id="SSF82689">
    <property type="entry name" value="Mechanosensitive channel protein MscS (YggB), C-terminal domain"/>
    <property type="match status" value="1"/>
</dbReference>
<accession>A0A2H0UQG2</accession>
<evidence type="ECO:0000313" key="11">
    <source>
        <dbReference type="EMBL" id="PIR88634.1"/>
    </source>
</evidence>
<evidence type="ECO:0000256" key="1">
    <source>
        <dbReference type="ARBA" id="ARBA00004651"/>
    </source>
</evidence>
<feature type="transmembrane region" description="Helical" evidence="7">
    <location>
        <begin position="97"/>
        <end position="119"/>
    </location>
</feature>
<evidence type="ECO:0000259" key="9">
    <source>
        <dbReference type="Pfam" id="PF21082"/>
    </source>
</evidence>
<dbReference type="InterPro" id="IPR010920">
    <property type="entry name" value="LSM_dom_sf"/>
</dbReference>
<dbReference type="InterPro" id="IPR011014">
    <property type="entry name" value="MscS_channel_TM-2"/>
</dbReference>
<comment type="similarity">
    <text evidence="2">Belongs to the MscS (TC 1.A.23) family.</text>
</comment>
<evidence type="ECO:0000259" key="8">
    <source>
        <dbReference type="Pfam" id="PF00924"/>
    </source>
</evidence>
<proteinExistence type="inferred from homology"/>
<protein>
    <submittedName>
        <fullName evidence="11">Mechanosensitive ion channel family protein</fullName>
    </submittedName>
</protein>
<dbReference type="PANTHER" id="PTHR30460">
    <property type="entry name" value="MODERATE CONDUCTANCE MECHANOSENSITIVE CHANNEL YBIO"/>
    <property type="match status" value="1"/>
</dbReference>
<dbReference type="PANTHER" id="PTHR30460:SF0">
    <property type="entry name" value="MODERATE CONDUCTANCE MECHANOSENSITIVE CHANNEL YBIO"/>
    <property type="match status" value="1"/>
</dbReference>
<feature type="transmembrane region" description="Helical" evidence="7">
    <location>
        <begin position="21"/>
        <end position="39"/>
    </location>
</feature>
<evidence type="ECO:0000256" key="5">
    <source>
        <dbReference type="ARBA" id="ARBA00022989"/>
    </source>
</evidence>
<evidence type="ECO:0000259" key="10">
    <source>
        <dbReference type="Pfam" id="PF21088"/>
    </source>
</evidence>
<dbReference type="InterPro" id="IPR006685">
    <property type="entry name" value="MscS_channel_2nd"/>
</dbReference>
<dbReference type="FunFam" id="2.30.30.60:FF:000001">
    <property type="entry name" value="MscS Mechanosensitive ion channel"/>
    <property type="match status" value="1"/>
</dbReference>
<keyword evidence="3" id="KW-1003">Cell membrane</keyword>
<feature type="transmembrane region" description="Helical" evidence="7">
    <location>
        <begin position="72"/>
        <end position="91"/>
    </location>
</feature>
<evidence type="ECO:0000313" key="12">
    <source>
        <dbReference type="Proteomes" id="UP000229615"/>
    </source>
</evidence>
<evidence type="ECO:0000256" key="6">
    <source>
        <dbReference type="ARBA" id="ARBA00023136"/>
    </source>
</evidence>
<dbReference type="InterPro" id="IPR049278">
    <property type="entry name" value="MS_channel_C"/>
</dbReference>
<dbReference type="Pfam" id="PF21088">
    <property type="entry name" value="MS_channel_1st"/>
    <property type="match status" value="1"/>
</dbReference>
<feature type="domain" description="Mechanosensitive ion channel transmembrane helices 2/3" evidence="10">
    <location>
        <begin position="78"/>
        <end position="116"/>
    </location>
</feature>
<evidence type="ECO:0000256" key="3">
    <source>
        <dbReference type="ARBA" id="ARBA00022475"/>
    </source>
</evidence>
<comment type="caution">
    <text evidence="11">The sequence shown here is derived from an EMBL/GenBank/DDBJ whole genome shotgun (WGS) entry which is preliminary data.</text>
</comment>